<dbReference type="InterPro" id="IPR058245">
    <property type="entry name" value="NreC/VraR/RcsB-like_REC"/>
</dbReference>
<evidence type="ECO:0000313" key="4">
    <source>
        <dbReference type="EMBL" id="PMS35949.1"/>
    </source>
</evidence>
<reference evidence="4 5" key="1">
    <citation type="submission" date="2018-01" db="EMBL/GenBank/DDBJ databases">
        <title>Whole genome analyses suggest that Burkholderia sensu lato contains two further novel genera in the rhizoxinica-symbiotica group Mycetohabitans gen. nov., and Trinickia gen. nov.: implications for the evolution of diazotrophy and nodulation in the Burkholderiaceae.</title>
        <authorList>
            <person name="Estrada-de los Santos P."/>
            <person name="Palmer M."/>
            <person name="Chavez-Ramirez B."/>
            <person name="Beukes C."/>
            <person name="Steenkamp E.T."/>
            <person name="Hirsch A.M."/>
            <person name="Manyaka P."/>
            <person name="Maluk M."/>
            <person name="Lafos M."/>
            <person name="Crook M."/>
            <person name="Gross E."/>
            <person name="Simon M.F."/>
            <person name="Bueno dos Reis Junior F."/>
            <person name="Poole P.S."/>
            <person name="Venter S.N."/>
            <person name="James E.K."/>
        </authorList>
    </citation>
    <scope>NUCLEOTIDE SEQUENCE [LARGE SCALE GENOMIC DNA]</scope>
    <source>
        <strain evidence="4 5">JPY 581</strain>
    </source>
</reference>
<dbReference type="STRING" id="863227.GCA_000373005_05291"/>
<feature type="domain" description="Response regulatory" evidence="3">
    <location>
        <begin position="10"/>
        <end position="127"/>
    </location>
</feature>
<dbReference type="CDD" id="cd17535">
    <property type="entry name" value="REC_NarL-like"/>
    <property type="match status" value="1"/>
</dbReference>
<evidence type="ECO:0000256" key="1">
    <source>
        <dbReference type="ARBA" id="ARBA00022553"/>
    </source>
</evidence>
<organism evidence="4 5">
    <name type="scientific">Trinickia symbiotica</name>
    <dbReference type="NCBI Taxonomy" id="863227"/>
    <lineage>
        <taxon>Bacteria</taxon>
        <taxon>Pseudomonadati</taxon>
        <taxon>Pseudomonadota</taxon>
        <taxon>Betaproteobacteria</taxon>
        <taxon>Burkholderiales</taxon>
        <taxon>Burkholderiaceae</taxon>
        <taxon>Trinickia</taxon>
    </lineage>
</organism>
<keyword evidence="1 2" id="KW-0597">Phosphoprotein</keyword>
<dbReference type="InterPro" id="IPR011006">
    <property type="entry name" value="CheY-like_superfamily"/>
</dbReference>
<gene>
    <name evidence="4" type="ORF">C0Z20_16250</name>
</gene>
<dbReference type="Proteomes" id="UP000235777">
    <property type="component" value="Unassembled WGS sequence"/>
</dbReference>
<dbReference type="InterPro" id="IPR001789">
    <property type="entry name" value="Sig_transdc_resp-reg_receiver"/>
</dbReference>
<dbReference type="RefSeq" id="WP_026230268.1">
    <property type="nucleotide sequence ID" value="NZ_KB890218.1"/>
</dbReference>
<feature type="modified residue" description="4-aspartylphosphate" evidence="2">
    <location>
        <position position="62"/>
    </location>
</feature>
<dbReference type="Pfam" id="PF00072">
    <property type="entry name" value="Response_reg"/>
    <property type="match status" value="1"/>
</dbReference>
<dbReference type="EMBL" id="PNYC01000009">
    <property type="protein sequence ID" value="PMS35949.1"/>
    <property type="molecule type" value="Genomic_DNA"/>
</dbReference>
<accession>A0A2N7X2G4</accession>
<dbReference type="InterPro" id="IPR050595">
    <property type="entry name" value="Bact_response_regulator"/>
</dbReference>
<evidence type="ECO:0000259" key="3">
    <source>
        <dbReference type="PROSITE" id="PS50110"/>
    </source>
</evidence>
<keyword evidence="5" id="KW-1185">Reference proteome</keyword>
<name>A0A2N7X2G4_9BURK</name>
<dbReference type="AlphaFoldDB" id="A0A2N7X2G4"/>
<proteinExistence type="predicted"/>
<dbReference type="Gene3D" id="3.40.50.2300">
    <property type="match status" value="1"/>
</dbReference>
<sequence>MNSPISSLLRVFVVEDSTLVRKRLAARIEPPAGEALVVGEAEDVETALRGIEASGPEVVIVDLRLTDCHGIDLLHALRDRTDSIVTIVLTNYATPVFRKASFSAGADYFFDKTTEFDLAMETIARLAREKHEGAAG</sequence>
<protein>
    <submittedName>
        <fullName evidence="4">Response regulator</fullName>
    </submittedName>
</protein>
<dbReference type="PANTHER" id="PTHR44591:SF3">
    <property type="entry name" value="RESPONSE REGULATORY DOMAIN-CONTAINING PROTEIN"/>
    <property type="match status" value="1"/>
</dbReference>
<dbReference type="SUPFAM" id="SSF52172">
    <property type="entry name" value="CheY-like"/>
    <property type="match status" value="1"/>
</dbReference>
<dbReference type="OrthoDB" id="9152510at2"/>
<evidence type="ECO:0000313" key="5">
    <source>
        <dbReference type="Proteomes" id="UP000235777"/>
    </source>
</evidence>
<comment type="caution">
    <text evidence="4">The sequence shown here is derived from an EMBL/GenBank/DDBJ whole genome shotgun (WGS) entry which is preliminary data.</text>
</comment>
<evidence type="ECO:0000256" key="2">
    <source>
        <dbReference type="PROSITE-ProRule" id="PRU00169"/>
    </source>
</evidence>
<dbReference type="PROSITE" id="PS50110">
    <property type="entry name" value="RESPONSE_REGULATORY"/>
    <property type="match status" value="1"/>
</dbReference>
<dbReference type="PANTHER" id="PTHR44591">
    <property type="entry name" value="STRESS RESPONSE REGULATOR PROTEIN 1"/>
    <property type="match status" value="1"/>
</dbReference>
<dbReference type="GO" id="GO:0000160">
    <property type="term" value="P:phosphorelay signal transduction system"/>
    <property type="evidence" value="ECO:0007669"/>
    <property type="project" value="InterPro"/>
</dbReference>
<dbReference type="SMART" id="SM00448">
    <property type="entry name" value="REC"/>
    <property type="match status" value="1"/>
</dbReference>